<reference evidence="1" key="1">
    <citation type="submission" date="2020-03" db="EMBL/GenBank/DDBJ databases">
        <title>Castanea mollissima Vanexum genome sequencing.</title>
        <authorList>
            <person name="Staton M."/>
        </authorList>
    </citation>
    <scope>NUCLEOTIDE SEQUENCE</scope>
    <source>
        <tissue evidence="1">Leaf</tissue>
    </source>
</reference>
<evidence type="ECO:0000313" key="1">
    <source>
        <dbReference type="EMBL" id="KAF3961469.1"/>
    </source>
</evidence>
<dbReference type="PANTHER" id="PTHR10794">
    <property type="entry name" value="ABHYDROLASE DOMAIN-CONTAINING PROTEIN"/>
    <property type="match status" value="1"/>
</dbReference>
<gene>
    <name evidence="1" type="ORF">CMV_013915</name>
</gene>
<proteinExistence type="predicted"/>
<name>A0A8J4VUE8_9ROSI</name>
<dbReference type="AlphaFoldDB" id="A0A8J4VUE8"/>
<dbReference type="GO" id="GO:0047372">
    <property type="term" value="F:monoacylglycerol lipase activity"/>
    <property type="evidence" value="ECO:0007669"/>
    <property type="project" value="TreeGrafter"/>
</dbReference>
<dbReference type="GO" id="GO:0034338">
    <property type="term" value="F:short-chain carboxylesterase activity"/>
    <property type="evidence" value="ECO:0007669"/>
    <property type="project" value="TreeGrafter"/>
</dbReference>
<dbReference type="PANTHER" id="PTHR10794:SF92">
    <property type="entry name" value="EMBRYOGENESIS-ASSOCIATED PROTEIN EMB8"/>
    <property type="match status" value="1"/>
</dbReference>
<dbReference type="EMBL" id="JRKL02001895">
    <property type="protein sequence ID" value="KAF3961469.1"/>
    <property type="molecule type" value="Genomic_DNA"/>
</dbReference>
<sequence>MFRLTTNLTSDRWNGYSKSKSKPKKRTCDFCDSSYSLIQSWGSQVGEFIGQVWNFGGRKGEAAKALLFTAANSDDISTAIQFINKARPWITLMAVGWEYGANMLTKYLAKAGENTPLTAAMCIDNPFDLEEATRSFPYHMAIGQKFTSGLIDILRSNKNYFKAKQKGLTGEGFIGKCTFSFVSAPDDELGLKKQNQDAMDILF</sequence>
<evidence type="ECO:0000313" key="2">
    <source>
        <dbReference type="Proteomes" id="UP000737018"/>
    </source>
</evidence>
<comment type="caution">
    <text evidence="1">The sequence shown here is derived from an EMBL/GenBank/DDBJ whole genome shotgun (WGS) entry which is preliminary data.</text>
</comment>
<dbReference type="InterPro" id="IPR050960">
    <property type="entry name" value="AB_hydrolase_4_sf"/>
</dbReference>
<protein>
    <submittedName>
        <fullName evidence="1">Uncharacterized protein</fullName>
    </submittedName>
</protein>
<keyword evidence="2" id="KW-1185">Reference proteome</keyword>
<dbReference type="OrthoDB" id="5954035at2759"/>
<dbReference type="Proteomes" id="UP000737018">
    <property type="component" value="Unassembled WGS sequence"/>
</dbReference>
<organism evidence="1 2">
    <name type="scientific">Castanea mollissima</name>
    <name type="common">Chinese chestnut</name>
    <dbReference type="NCBI Taxonomy" id="60419"/>
    <lineage>
        <taxon>Eukaryota</taxon>
        <taxon>Viridiplantae</taxon>
        <taxon>Streptophyta</taxon>
        <taxon>Embryophyta</taxon>
        <taxon>Tracheophyta</taxon>
        <taxon>Spermatophyta</taxon>
        <taxon>Magnoliopsida</taxon>
        <taxon>eudicotyledons</taxon>
        <taxon>Gunneridae</taxon>
        <taxon>Pentapetalae</taxon>
        <taxon>rosids</taxon>
        <taxon>fabids</taxon>
        <taxon>Fagales</taxon>
        <taxon>Fagaceae</taxon>
        <taxon>Castanea</taxon>
    </lineage>
</organism>
<accession>A0A8J4VUE8</accession>